<accession>A0A317KL10</accession>
<proteinExistence type="predicted"/>
<feature type="non-terminal residue" evidence="2">
    <location>
        <position position="1"/>
    </location>
</feature>
<sequence length="55" mass="5425">ERPTGPPRQQPAGPAGEPSARPTPGERPTGPSRAEPASGERPAAGDEPTSEGGPA</sequence>
<evidence type="ECO:0000313" key="3">
    <source>
        <dbReference type="Proteomes" id="UP000245683"/>
    </source>
</evidence>
<evidence type="ECO:0000313" key="2">
    <source>
        <dbReference type="EMBL" id="PWU54140.1"/>
    </source>
</evidence>
<protein>
    <submittedName>
        <fullName evidence="2">DUF2662 domain-containing protein</fullName>
    </submittedName>
</protein>
<evidence type="ECO:0000256" key="1">
    <source>
        <dbReference type="SAM" id="MobiDB-lite"/>
    </source>
</evidence>
<dbReference type="AlphaFoldDB" id="A0A317KL10"/>
<gene>
    <name evidence="2" type="ORF">DLJ46_00125</name>
</gene>
<name>A0A317KL10_9ACTN</name>
<reference evidence="3" key="1">
    <citation type="submission" date="2018-05" db="EMBL/GenBank/DDBJ databases">
        <title>Micromonospora globispora sp. nov. and Micromonospora rugosa sp. nov., isolated from marine sediment.</title>
        <authorList>
            <person name="Carro L."/>
            <person name="Aysel V."/>
            <person name="Cetin D."/>
            <person name="Igual J.M."/>
            <person name="Klenk H.-P."/>
            <person name="Trujillo M.E."/>
            <person name="Sahin N."/>
        </authorList>
    </citation>
    <scope>NUCLEOTIDE SEQUENCE [LARGE SCALE GENOMIC DNA]</scope>
    <source>
        <strain evidence="3">S2904</strain>
    </source>
</reference>
<dbReference type="EMBL" id="QGSV01000019">
    <property type="protein sequence ID" value="PWU54140.1"/>
    <property type="molecule type" value="Genomic_DNA"/>
</dbReference>
<keyword evidence="3" id="KW-1185">Reference proteome</keyword>
<dbReference type="Proteomes" id="UP000245683">
    <property type="component" value="Unassembled WGS sequence"/>
</dbReference>
<feature type="region of interest" description="Disordered" evidence="1">
    <location>
        <begin position="1"/>
        <end position="55"/>
    </location>
</feature>
<comment type="caution">
    <text evidence="2">The sequence shown here is derived from an EMBL/GenBank/DDBJ whole genome shotgun (WGS) entry which is preliminary data.</text>
</comment>
<organism evidence="2 3">
    <name type="scientific">Micromonospora globispora</name>
    <dbReference type="NCBI Taxonomy" id="1450148"/>
    <lineage>
        <taxon>Bacteria</taxon>
        <taxon>Bacillati</taxon>
        <taxon>Actinomycetota</taxon>
        <taxon>Actinomycetes</taxon>
        <taxon>Micromonosporales</taxon>
        <taxon>Micromonosporaceae</taxon>
        <taxon>Micromonospora</taxon>
    </lineage>
</organism>